<dbReference type="EMBL" id="JBGNUJ010000002">
    <property type="protein sequence ID" value="KAL3964378.1"/>
    <property type="molecule type" value="Genomic_DNA"/>
</dbReference>
<name>A0ACC4E7S2_PURLI</name>
<sequence>MPTIYCSHPPRQGRRSRHWFVETTAADSRGAARRVEGFAPASPAPVAGVPANRVACIVRYWLAVAQCVPGPGRSERQGDGIGGWRPSGRAGAARPQDFSDVDVFSALPSLPLLNTQRGAQRWAAAPPTNGRRGKCKRQPAWPRRRHHHFLTFAPPSLGPGPAVRSAMGAPLPRTAPHVLVCSTIRTETYSYDLISLVHGLGAYSALVDSISLLALETPSTPNPASRNKHRQTAFPPSPPSRKPETARLWGHRSTRRRPFESTDAKVASAPGRRHAGSAGRLFRRIHPHPPPRDEAEGTRAQPREKCDEKRASNSEKDGPGAVRLFPRLESRSEGARASCSHSAGSGCVLGDDMICCITLTGRSTTDGVGHEFLVSNVRAFDLFSSSCHGHRNEIMWSNKHTFKLRRTSSVPAALGVSRDTIPPPCTRALPRGRVGSGRIRRSRCTDGPAQTTRHRLTGLLGLCAMHPRRASSVDPDIVLSVSGPPDVDAAGPWWGSLAHTGCGKAPPKSPNPSCRCTSVILMDLHQYSNLTSAPAATHHRYRRPAKFAVASARVRATRPRHAVTCSGADDDTRPGSMSESRRNCTLDNSVLTAPQRQIMLPTRPASTRTIFAAVSRRHVTSSRGYNSTPAPRTP</sequence>
<keyword evidence="2" id="KW-1185">Reference proteome</keyword>
<organism evidence="1 2">
    <name type="scientific">Purpureocillium lilacinum</name>
    <name type="common">Paecilomyces lilacinus</name>
    <dbReference type="NCBI Taxonomy" id="33203"/>
    <lineage>
        <taxon>Eukaryota</taxon>
        <taxon>Fungi</taxon>
        <taxon>Dikarya</taxon>
        <taxon>Ascomycota</taxon>
        <taxon>Pezizomycotina</taxon>
        <taxon>Sordariomycetes</taxon>
        <taxon>Hypocreomycetidae</taxon>
        <taxon>Hypocreales</taxon>
        <taxon>Ophiocordycipitaceae</taxon>
        <taxon>Purpureocillium</taxon>
    </lineage>
</organism>
<proteinExistence type="predicted"/>
<accession>A0ACC4E7S2</accession>
<comment type="caution">
    <text evidence="1">The sequence shown here is derived from an EMBL/GenBank/DDBJ whole genome shotgun (WGS) entry which is preliminary data.</text>
</comment>
<dbReference type="Proteomes" id="UP001638806">
    <property type="component" value="Unassembled WGS sequence"/>
</dbReference>
<protein>
    <submittedName>
        <fullName evidence="1">Uncharacterized protein</fullName>
    </submittedName>
</protein>
<evidence type="ECO:0000313" key="1">
    <source>
        <dbReference type="EMBL" id="KAL3964378.1"/>
    </source>
</evidence>
<gene>
    <name evidence="1" type="ORF">ACCO45_001382</name>
</gene>
<evidence type="ECO:0000313" key="2">
    <source>
        <dbReference type="Proteomes" id="UP001638806"/>
    </source>
</evidence>
<reference evidence="1" key="1">
    <citation type="submission" date="2024-12" db="EMBL/GenBank/DDBJ databases">
        <title>Comparative genomics and development of molecular markers within Purpureocillium lilacinum and among Purpureocillium species.</title>
        <authorList>
            <person name="Yeh Z.-Y."/>
            <person name="Ni N.-T."/>
            <person name="Lo P.-H."/>
            <person name="Mushyakhwo K."/>
            <person name="Lin C.-F."/>
            <person name="Nai Y.-S."/>
        </authorList>
    </citation>
    <scope>NUCLEOTIDE SEQUENCE</scope>
    <source>
        <strain evidence="1">NCHU-NPUST-175</strain>
    </source>
</reference>